<evidence type="ECO:0000256" key="5">
    <source>
        <dbReference type="ARBA" id="ARBA00023284"/>
    </source>
</evidence>
<comment type="PTM">
    <text evidence="6">Under oxidizing conditions two disulfide bonds are formed involving the reactive cysteines. Under reducing conditions zinc is bound to the reactive cysteines and the protein is inactive.</text>
</comment>
<dbReference type="SUPFAM" id="SSF64397">
    <property type="entry name" value="Hsp33 domain"/>
    <property type="match status" value="1"/>
</dbReference>
<dbReference type="Gene3D" id="3.90.1280.10">
    <property type="entry name" value="HSP33 redox switch-like"/>
    <property type="match status" value="1"/>
</dbReference>
<dbReference type="Proteomes" id="UP000278085">
    <property type="component" value="Unassembled WGS sequence"/>
</dbReference>
<reference evidence="7 8" key="1">
    <citation type="submission" date="2018-12" db="EMBL/GenBank/DDBJ databases">
        <authorList>
            <person name="Yang E."/>
        </authorList>
    </citation>
    <scope>NUCLEOTIDE SEQUENCE [LARGE SCALE GENOMIC DNA]</scope>
    <source>
        <strain evidence="7 8">SOD</strain>
    </source>
</reference>
<sequence>MTTDNNNDTLQKFIFDNAAVRGEFVEISSTWREIQQRHSYPPAVKTVLGEMVAAAALLSANLKFNGAIIMQIHGDGPVRLLVVECDSELRMRATAKVAEGVSVADDASLTELLNPGGKARFVITLDPADKMPGQQPYQGIVPLDGDDMATVIENYMLRSEQLDTRLWLAADDSVSRGLLLQKLPRHSGKDDQVKQVSEADELETWNRAVMLASTLKQEELLSTDIQTLMNRLFWEETIRVFDPAHPQFHCSCTREKVGNMLKMLGREEVDGALDELGQLAINCDFCGKHYAFDKVDCAQLFVGDTPVEVLLPASDVKH</sequence>
<evidence type="ECO:0000313" key="7">
    <source>
        <dbReference type="EMBL" id="RSZ58843.1"/>
    </source>
</evidence>
<dbReference type="InterPro" id="IPR016154">
    <property type="entry name" value="Heat_shock_Hsp33_C"/>
</dbReference>
<comment type="similarity">
    <text evidence="6">Belongs to the HSP33 family.</text>
</comment>
<keyword evidence="3 6" id="KW-1015">Disulfide bond</keyword>
<dbReference type="GO" id="GO:0044183">
    <property type="term" value="F:protein folding chaperone"/>
    <property type="evidence" value="ECO:0007669"/>
    <property type="project" value="TreeGrafter"/>
</dbReference>
<dbReference type="GO" id="GO:0005737">
    <property type="term" value="C:cytoplasm"/>
    <property type="evidence" value="ECO:0007669"/>
    <property type="project" value="UniProtKB-SubCell"/>
</dbReference>
<keyword evidence="8" id="KW-1185">Reference proteome</keyword>
<dbReference type="SUPFAM" id="SSF118352">
    <property type="entry name" value="HSP33 redox switch-like"/>
    <property type="match status" value="1"/>
</dbReference>
<keyword evidence="5 6" id="KW-0676">Redox-active center</keyword>
<comment type="caution">
    <text evidence="7">The sequence shown here is derived from an EMBL/GenBank/DDBJ whole genome shotgun (WGS) entry which is preliminary data.</text>
</comment>
<dbReference type="AlphaFoldDB" id="A0A430HMW2"/>
<evidence type="ECO:0000256" key="2">
    <source>
        <dbReference type="ARBA" id="ARBA00022833"/>
    </source>
</evidence>
<proteinExistence type="inferred from homology"/>
<gene>
    <name evidence="6 7" type="primary">hslO</name>
    <name evidence="7" type="ORF">EJB06_10885</name>
</gene>
<dbReference type="PANTHER" id="PTHR30111">
    <property type="entry name" value="33 KDA CHAPERONIN"/>
    <property type="match status" value="1"/>
</dbReference>
<comment type="function">
    <text evidence="6">Redox regulated molecular chaperone. Protects both thermally unfolding and oxidatively damaged proteins from irreversible aggregation. Plays an important role in the bacterial defense system toward oxidative stress.</text>
</comment>
<dbReference type="Gene3D" id="3.55.30.10">
    <property type="entry name" value="Hsp33 domain"/>
    <property type="match status" value="1"/>
</dbReference>
<dbReference type="InterPro" id="IPR016153">
    <property type="entry name" value="Heat_shock_Hsp33_N"/>
</dbReference>
<dbReference type="HAMAP" id="MF_00117">
    <property type="entry name" value="HslO"/>
    <property type="match status" value="1"/>
</dbReference>
<dbReference type="NCBIfam" id="NF001033">
    <property type="entry name" value="PRK00114.1"/>
    <property type="match status" value="1"/>
</dbReference>
<keyword evidence="1 6" id="KW-0963">Cytoplasm</keyword>
<dbReference type="CDD" id="cd00498">
    <property type="entry name" value="Hsp33"/>
    <property type="match status" value="1"/>
</dbReference>
<dbReference type="Gene3D" id="1.10.287.480">
    <property type="entry name" value="helix hairpin bin"/>
    <property type="match status" value="1"/>
</dbReference>
<keyword evidence="4 6" id="KW-0143">Chaperone</keyword>
<dbReference type="RefSeq" id="WP_126074049.1">
    <property type="nucleotide sequence ID" value="NZ_CP051166.1"/>
</dbReference>
<evidence type="ECO:0000256" key="6">
    <source>
        <dbReference type="HAMAP-Rule" id="MF_00117"/>
    </source>
</evidence>
<protein>
    <recommendedName>
        <fullName evidence="6">33 kDa chaperonin</fullName>
    </recommendedName>
    <alternativeName>
        <fullName evidence="6">Heat shock protein 33 homolog</fullName>
        <shortName evidence="6">HSP33</shortName>
    </alternativeName>
</protein>
<evidence type="ECO:0000256" key="4">
    <source>
        <dbReference type="ARBA" id="ARBA00023186"/>
    </source>
</evidence>
<evidence type="ECO:0000256" key="1">
    <source>
        <dbReference type="ARBA" id="ARBA00022490"/>
    </source>
</evidence>
<dbReference type="PANTHER" id="PTHR30111:SF1">
    <property type="entry name" value="33 KDA CHAPERONIN"/>
    <property type="match status" value="1"/>
</dbReference>
<dbReference type="InterPro" id="IPR023212">
    <property type="entry name" value="Hsp33_helix_hairpin_bin_dom_sf"/>
</dbReference>
<dbReference type="EMBL" id="RXLQ01000005">
    <property type="protein sequence ID" value="RSZ58843.1"/>
    <property type="molecule type" value="Genomic_DNA"/>
</dbReference>
<organism evidence="7 8">
    <name type="scientific">Massilia atriviolacea</name>
    <dbReference type="NCBI Taxonomy" id="2495579"/>
    <lineage>
        <taxon>Bacteria</taxon>
        <taxon>Pseudomonadati</taxon>
        <taxon>Pseudomonadota</taxon>
        <taxon>Betaproteobacteria</taxon>
        <taxon>Burkholderiales</taxon>
        <taxon>Oxalobacteraceae</taxon>
        <taxon>Telluria group</taxon>
        <taxon>Massilia</taxon>
    </lineage>
</organism>
<accession>A0A430HMW2</accession>
<feature type="disulfide bond" description="Redox-active" evidence="6">
    <location>
        <begin position="283"/>
        <end position="286"/>
    </location>
</feature>
<keyword evidence="2 6" id="KW-0862">Zinc</keyword>
<dbReference type="Pfam" id="PF01430">
    <property type="entry name" value="HSP33"/>
    <property type="match status" value="1"/>
</dbReference>
<evidence type="ECO:0000256" key="3">
    <source>
        <dbReference type="ARBA" id="ARBA00023157"/>
    </source>
</evidence>
<dbReference type="GO" id="GO:0042026">
    <property type="term" value="P:protein refolding"/>
    <property type="evidence" value="ECO:0007669"/>
    <property type="project" value="TreeGrafter"/>
</dbReference>
<dbReference type="GO" id="GO:0051082">
    <property type="term" value="F:unfolded protein binding"/>
    <property type="evidence" value="ECO:0007669"/>
    <property type="project" value="UniProtKB-UniRule"/>
</dbReference>
<comment type="subcellular location">
    <subcellularLocation>
        <location evidence="6">Cytoplasm</location>
    </subcellularLocation>
</comment>
<evidence type="ECO:0000313" key="8">
    <source>
        <dbReference type="Proteomes" id="UP000278085"/>
    </source>
</evidence>
<name>A0A430HMW2_9BURK</name>
<dbReference type="InterPro" id="IPR000397">
    <property type="entry name" value="Heat_shock_Hsp33"/>
</dbReference>
<feature type="disulfide bond" description="Redox-active" evidence="6">
    <location>
        <begin position="250"/>
        <end position="252"/>
    </location>
</feature>
<dbReference type="PIRSF" id="PIRSF005261">
    <property type="entry name" value="Heat_shock_Hsp33"/>
    <property type="match status" value="1"/>
</dbReference>
<dbReference type="OrthoDB" id="9793753at2"/>